<dbReference type="InterPro" id="IPR006683">
    <property type="entry name" value="Thioestr_dom"/>
</dbReference>
<reference evidence="4" key="2">
    <citation type="journal article" date="2022" name="Microb. Genom.">
        <title>A chromosome-scale genome assembly of the tomato pathogen Cladosporium fulvum reveals a compartmentalized genome architecture and the presence of a dispensable chromosome.</title>
        <authorList>
            <person name="Zaccaron A.Z."/>
            <person name="Chen L.H."/>
            <person name="Samaras A."/>
            <person name="Stergiopoulos I."/>
        </authorList>
    </citation>
    <scope>NUCLEOTIDE SEQUENCE</scope>
    <source>
        <strain evidence="4">Race5_Kim</strain>
    </source>
</reference>
<evidence type="ECO:0000256" key="2">
    <source>
        <dbReference type="ARBA" id="ARBA00022801"/>
    </source>
</evidence>
<dbReference type="PANTHER" id="PTHR21660:SF1">
    <property type="entry name" value="ACYL-COENZYME A THIOESTERASE 13"/>
    <property type="match status" value="1"/>
</dbReference>
<dbReference type="KEGG" id="ffu:CLAFUR5_00159"/>
<dbReference type="Pfam" id="PF03061">
    <property type="entry name" value="4HBT"/>
    <property type="match status" value="1"/>
</dbReference>
<dbReference type="PANTHER" id="PTHR21660">
    <property type="entry name" value="THIOESTERASE SUPERFAMILY MEMBER-RELATED"/>
    <property type="match status" value="1"/>
</dbReference>
<feature type="domain" description="Thioesterase" evidence="3">
    <location>
        <begin position="80"/>
        <end position="152"/>
    </location>
</feature>
<dbReference type="AlphaFoldDB" id="A0A9Q8P4A2"/>
<dbReference type="SUPFAM" id="SSF54637">
    <property type="entry name" value="Thioesterase/thiol ester dehydrase-isomerase"/>
    <property type="match status" value="1"/>
</dbReference>
<dbReference type="InterPro" id="IPR029069">
    <property type="entry name" value="HotDog_dom_sf"/>
</dbReference>
<dbReference type="OrthoDB" id="2831072at2759"/>
<evidence type="ECO:0000259" key="3">
    <source>
        <dbReference type="Pfam" id="PF03061"/>
    </source>
</evidence>
<dbReference type="GO" id="GO:0047617">
    <property type="term" value="F:fatty acyl-CoA hydrolase activity"/>
    <property type="evidence" value="ECO:0007669"/>
    <property type="project" value="InterPro"/>
</dbReference>
<accession>A0A9Q8P4A2</accession>
<dbReference type="OMA" id="YEGHERV"/>
<dbReference type="Proteomes" id="UP000756132">
    <property type="component" value="Chromosome 1"/>
</dbReference>
<proteinExistence type="inferred from homology"/>
<gene>
    <name evidence="4" type="ORF">CLAFUR5_00159</name>
</gene>
<keyword evidence="2" id="KW-0378">Hydrolase</keyword>
<name>A0A9Q8P4A2_PASFU</name>
<evidence type="ECO:0000313" key="5">
    <source>
        <dbReference type="Proteomes" id="UP000756132"/>
    </source>
</evidence>
<dbReference type="Gene3D" id="3.10.129.10">
    <property type="entry name" value="Hotdog Thioesterase"/>
    <property type="match status" value="1"/>
</dbReference>
<dbReference type="RefSeq" id="XP_047756893.1">
    <property type="nucleotide sequence ID" value="XM_047899307.1"/>
</dbReference>
<reference evidence="4" key="1">
    <citation type="submission" date="2021-12" db="EMBL/GenBank/DDBJ databases">
        <authorList>
            <person name="Zaccaron A."/>
            <person name="Stergiopoulos I."/>
        </authorList>
    </citation>
    <scope>NUCLEOTIDE SEQUENCE</scope>
    <source>
        <strain evidence="4">Race5_Kim</strain>
    </source>
</reference>
<dbReference type="EMBL" id="CP090163">
    <property type="protein sequence ID" value="UJO12527.1"/>
    <property type="molecule type" value="Genomic_DNA"/>
</dbReference>
<dbReference type="GeneID" id="71980037"/>
<evidence type="ECO:0000313" key="4">
    <source>
        <dbReference type="EMBL" id="UJO12527.1"/>
    </source>
</evidence>
<dbReference type="CDD" id="cd03443">
    <property type="entry name" value="PaaI_thioesterase"/>
    <property type="match status" value="1"/>
</dbReference>
<protein>
    <recommendedName>
        <fullName evidence="3">Thioesterase domain-containing protein</fullName>
    </recommendedName>
</protein>
<organism evidence="4 5">
    <name type="scientific">Passalora fulva</name>
    <name type="common">Tomato leaf mold</name>
    <name type="synonym">Cladosporium fulvum</name>
    <dbReference type="NCBI Taxonomy" id="5499"/>
    <lineage>
        <taxon>Eukaryota</taxon>
        <taxon>Fungi</taxon>
        <taxon>Dikarya</taxon>
        <taxon>Ascomycota</taxon>
        <taxon>Pezizomycotina</taxon>
        <taxon>Dothideomycetes</taxon>
        <taxon>Dothideomycetidae</taxon>
        <taxon>Mycosphaerellales</taxon>
        <taxon>Mycosphaerellaceae</taxon>
        <taxon>Fulvia</taxon>
    </lineage>
</organism>
<sequence length="179" mass="19477">MATKRASGPMPFDITIKDPKARIQEYIDRYQKDDSYEGHERVLMRAIRVIGATLDSKSQEATTIFELDVVPGLCSPMERMHGGAMALLVDMATTMAAAPISSEGWWEFGGVSRTLSVTYLRPTMMNTTIVVECVVRGIGANLSVIQFVARDKASGKTLALAEHGKAALSKQVRPKGSSL</sequence>
<evidence type="ECO:0000256" key="1">
    <source>
        <dbReference type="ARBA" id="ARBA00008324"/>
    </source>
</evidence>
<keyword evidence="5" id="KW-1185">Reference proteome</keyword>
<comment type="similarity">
    <text evidence="1">Belongs to the thioesterase PaaI family.</text>
</comment>
<dbReference type="InterPro" id="IPR039298">
    <property type="entry name" value="ACOT13"/>
</dbReference>